<evidence type="ECO:0000259" key="6">
    <source>
        <dbReference type="PROSITE" id="PS50111"/>
    </source>
</evidence>
<feature type="domain" description="HAMP" evidence="7">
    <location>
        <begin position="228"/>
        <end position="263"/>
    </location>
</feature>
<evidence type="ECO:0000256" key="2">
    <source>
        <dbReference type="ARBA" id="ARBA00029447"/>
    </source>
</evidence>
<dbReference type="InterPro" id="IPR004090">
    <property type="entry name" value="Chemotax_Me-accpt_rcpt"/>
</dbReference>
<proteinExistence type="inferred from homology"/>
<feature type="region of interest" description="Disordered" evidence="4">
    <location>
        <begin position="539"/>
        <end position="570"/>
    </location>
</feature>
<name>A0A1I0XIX3_9FIRM</name>
<dbReference type="InterPro" id="IPR003660">
    <property type="entry name" value="HAMP_dom"/>
</dbReference>
<dbReference type="GO" id="GO:0004888">
    <property type="term" value="F:transmembrane signaling receptor activity"/>
    <property type="evidence" value="ECO:0007669"/>
    <property type="project" value="InterPro"/>
</dbReference>
<feature type="domain" description="Methyl-accepting transducer" evidence="6">
    <location>
        <begin position="289"/>
        <end position="519"/>
    </location>
</feature>
<feature type="transmembrane region" description="Helical" evidence="5">
    <location>
        <begin position="184"/>
        <end position="211"/>
    </location>
</feature>
<dbReference type="GO" id="GO:0016020">
    <property type="term" value="C:membrane"/>
    <property type="evidence" value="ECO:0007669"/>
    <property type="project" value="InterPro"/>
</dbReference>
<sequence>MKVRKVSITNKLIFVIFAMFLIADVILGYVTYSKSENMLITQIKDKAMSISSSVAMGVDGNLISSVSPGDEENKDYKNLSEKLLEYSDKTGVEFIYTFRKSANGGMEYAIDAAIDNPAMTGDIYDNEEAEPALSGTVLSSNKPYTDEWGRHISAYSPIYLDGEIVGAVGVDVSVDWIDQQTTTLLWEIVIVCAAIIIIFSILIFIVLSLTLKRKFITLNDKIIELTAGEGDLTRKISLRSGDEFEVIGNNVNKLIEFIRNMLLSINTDSNKLDSASSSIADNIRGARGDANSISRTMSDMSAVMQNTSASINEINELVSEISNSFTEISDEINSGRSFAHEVKESADKVGKSAEKQRVNTEEKVEHMAQAVSEKIERSKAVSRIEDLTGNIIAISNQTNLLALNASIEAARAGEAGKGFAVVATEIGDLANNSQAAASEIKTVSSEVVTAVNELSSEAEEMIKFVNETTKSGLDDLVKMSEEYQNSAEHISEMMEKFANATNQIVSNIEDIKSSTDTVNHAVEDAADAVTKTAERTVEMSDNMSKIDQDAAQSNEISDGLKEKVGKFKLE</sequence>
<evidence type="ECO:0000256" key="4">
    <source>
        <dbReference type="SAM" id="MobiDB-lite"/>
    </source>
</evidence>
<dbReference type="PANTHER" id="PTHR32089">
    <property type="entry name" value="METHYL-ACCEPTING CHEMOTAXIS PROTEIN MCPB"/>
    <property type="match status" value="1"/>
</dbReference>
<dbReference type="AlphaFoldDB" id="A0A1I0XIX3"/>
<dbReference type="SMART" id="SM00283">
    <property type="entry name" value="MA"/>
    <property type="match status" value="1"/>
</dbReference>
<organism evidence="8 9">
    <name type="scientific">Acetitomaculum ruminis DSM 5522</name>
    <dbReference type="NCBI Taxonomy" id="1120918"/>
    <lineage>
        <taxon>Bacteria</taxon>
        <taxon>Bacillati</taxon>
        <taxon>Bacillota</taxon>
        <taxon>Clostridia</taxon>
        <taxon>Lachnospirales</taxon>
        <taxon>Lachnospiraceae</taxon>
        <taxon>Acetitomaculum</taxon>
    </lineage>
</organism>
<keyword evidence="9" id="KW-1185">Reference proteome</keyword>
<dbReference type="SUPFAM" id="SSF58104">
    <property type="entry name" value="Methyl-accepting chemotaxis protein (MCP) signaling domain"/>
    <property type="match status" value="1"/>
</dbReference>
<evidence type="ECO:0000313" key="9">
    <source>
        <dbReference type="Proteomes" id="UP000198838"/>
    </source>
</evidence>
<dbReference type="InterPro" id="IPR004089">
    <property type="entry name" value="MCPsignal_dom"/>
</dbReference>
<gene>
    <name evidence="8" type="ORF">SAMN05216249_106164</name>
</gene>
<dbReference type="PRINTS" id="PR00260">
    <property type="entry name" value="CHEMTRNSDUCR"/>
</dbReference>
<accession>A0A1I0XIX3</accession>
<feature type="compositionally biased region" description="Basic and acidic residues" evidence="4">
    <location>
        <begin position="539"/>
        <end position="548"/>
    </location>
</feature>
<evidence type="ECO:0000259" key="7">
    <source>
        <dbReference type="PROSITE" id="PS50885"/>
    </source>
</evidence>
<dbReference type="Pfam" id="PF00015">
    <property type="entry name" value="MCPsignal"/>
    <property type="match status" value="1"/>
</dbReference>
<protein>
    <submittedName>
        <fullName evidence="8">Methyl-accepting chemotaxis protein</fullName>
    </submittedName>
</protein>
<dbReference type="Gene3D" id="1.10.287.950">
    <property type="entry name" value="Methyl-accepting chemotaxis protein"/>
    <property type="match status" value="1"/>
</dbReference>
<dbReference type="PROSITE" id="PS50111">
    <property type="entry name" value="CHEMOTAXIS_TRANSDUC_2"/>
    <property type="match status" value="1"/>
</dbReference>
<dbReference type="OrthoDB" id="2542987at2"/>
<evidence type="ECO:0000256" key="1">
    <source>
        <dbReference type="ARBA" id="ARBA00023224"/>
    </source>
</evidence>
<dbReference type="SUPFAM" id="SSF103190">
    <property type="entry name" value="Sensory domain-like"/>
    <property type="match status" value="1"/>
</dbReference>
<dbReference type="EMBL" id="FOJY01000006">
    <property type="protein sequence ID" value="SFB00270.1"/>
    <property type="molecule type" value="Genomic_DNA"/>
</dbReference>
<reference evidence="8 9" key="1">
    <citation type="submission" date="2016-10" db="EMBL/GenBank/DDBJ databases">
        <authorList>
            <person name="de Groot N.N."/>
        </authorList>
    </citation>
    <scope>NUCLEOTIDE SEQUENCE [LARGE SCALE GENOMIC DNA]</scope>
    <source>
        <strain evidence="8 9">DSM 5522</strain>
    </source>
</reference>
<dbReference type="PROSITE" id="PS50885">
    <property type="entry name" value="HAMP"/>
    <property type="match status" value="1"/>
</dbReference>
<feature type="transmembrane region" description="Helical" evidence="5">
    <location>
        <begin position="12"/>
        <end position="32"/>
    </location>
</feature>
<dbReference type="GO" id="GO:0007165">
    <property type="term" value="P:signal transduction"/>
    <property type="evidence" value="ECO:0007669"/>
    <property type="project" value="UniProtKB-KW"/>
</dbReference>
<dbReference type="STRING" id="1120918.SAMN05216249_106164"/>
<dbReference type="GO" id="GO:0006935">
    <property type="term" value="P:chemotaxis"/>
    <property type="evidence" value="ECO:0007669"/>
    <property type="project" value="InterPro"/>
</dbReference>
<dbReference type="Gene3D" id="3.30.450.20">
    <property type="entry name" value="PAS domain"/>
    <property type="match status" value="1"/>
</dbReference>
<keyword evidence="5" id="KW-0472">Membrane</keyword>
<dbReference type="PANTHER" id="PTHR32089:SF112">
    <property type="entry name" value="LYSOZYME-LIKE PROTEIN-RELATED"/>
    <property type="match status" value="1"/>
</dbReference>
<dbReference type="RefSeq" id="WP_092871614.1">
    <property type="nucleotide sequence ID" value="NZ_FOJY01000006.1"/>
</dbReference>
<evidence type="ECO:0000313" key="8">
    <source>
        <dbReference type="EMBL" id="SFB00270.1"/>
    </source>
</evidence>
<evidence type="ECO:0000256" key="3">
    <source>
        <dbReference type="PROSITE-ProRule" id="PRU00284"/>
    </source>
</evidence>
<keyword evidence="5" id="KW-0812">Transmembrane</keyword>
<dbReference type="Proteomes" id="UP000198838">
    <property type="component" value="Unassembled WGS sequence"/>
</dbReference>
<keyword evidence="5" id="KW-1133">Transmembrane helix</keyword>
<dbReference type="InterPro" id="IPR029151">
    <property type="entry name" value="Sensor-like_sf"/>
</dbReference>
<feature type="compositionally biased region" description="Basic and acidic residues" evidence="4">
    <location>
        <begin position="558"/>
        <end position="570"/>
    </location>
</feature>
<keyword evidence="1 3" id="KW-0807">Transducer</keyword>
<comment type="similarity">
    <text evidence="2">Belongs to the methyl-accepting chemotaxis (MCP) protein family.</text>
</comment>
<evidence type="ECO:0000256" key="5">
    <source>
        <dbReference type="SAM" id="Phobius"/>
    </source>
</evidence>